<gene>
    <name evidence="2" type="ORF">K7C98_10360</name>
</gene>
<organism evidence="2 3">
    <name type="scientific">Nannocystis pusilla</name>
    <dbReference type="NCBI Taxonomy" id="889268"/>
    <lineage>
        <taxon>Bacteria</taxon>
        <taxon>Pseudomonadati</taxon>
        <taxon>Myxococcota</taxon>
        <taxon>Polyangia</taxon>
        <taxon>Nannocystales</taxon>
        <taxon>Nannocystaceae</taxon>
        <taxon>Nannocystis</taxon>
    </lineage>
</organism>
<comment type="caution">
    <text evidence="2">The sequence shown here is derived from an EMBL/GenBank/DDBJ whole genome shotgun (WGS) entry which is preliminary data.</text>
</comment>
<proteinExistence type="predicted"/>
<reference evidence="2" key="1">
    <citation type="submission" date="2021-08" db="EMBL/GenBank/DDBJ databases">
        <authorList>
            <person name="Stevens D.C."/>
        </authorList>
    </citation>
    <scope>NUCLEOTIDE SEQUENCE</scope>
    <source>
        <strain evidence="2">DSM 53165</strain>
    </source>
</reference>
<feature type="compositionally biased region" description="Pro residues" evidence="1">
    <location>
        <begin position="84"/>
        <end position="99"/>
    </location>
</feature>
<name>A0ABS7TN65_9BACT</name>
<evidence type="ECO:0000256" key="1">
    <source>
        <dbReference type="SAM" id="MobiDB-lite"/>
    </source>
</evidence>
<feature type="compositionally biased region" description="Pro residues" evidence="1">
    <location>
        <begin position="54"/>
        <end position="67"/>
    </location>
</feature>
<feature type="region of interest" description="Disordered" evidence="1">
    <location>
        <begin position="1"/>
        <end position="181"/>
    </location>
</feature>
<dbReference type="EMBL" id="JAIRAU010000008">
    <property type="protein sequence ID" value="MBZ5709665.1"/>
    <property type="molecule type" value="Genomic_DNA"/>
</dbReference>
<accession>A0ABS7TN65</accession>
<evidence type="ECO:0000313" key="3">
    <source>
        <dbReference type="Proteomes" id="UP001139031"/>
    </source>
</evidence>
<feature type="compositionally biased region" description="Low complexity" evidence="1">
    <location>
        <begin position="135"/>
        <end position="145"/>
    </location>
</feature>
<feature type="compositionally biased region" description="Basic and acidic residues" evidence="1">
    <location>
        <begin position="44"/>
        <end position="53"/>
    </location>
</feature>
<sequence length="375" mass="40055">MSRSMWIEMLRGASQAARTVRDQETAKRRTRPEPGAPPKSPAPEAREPAEEPPPRAPSRPEPVPHVAPPQRRVSTPISELALRIPPPTPPARLRPPPGLQPFAQRTNPRSATADELPASAPAPACPRTATVEELPASAPASACAEEAPDPDPDAVGESTTLVPDAPTEPPPAASERRVEAPPTAEVRELVMVAVAEAVEAVEARRVRSALHALVSAQEEHFAAMLATVQQVREECNATMTRLADRLAGAVERLAGAFESYTDTAIPAALADVGEQVRVSTGEIAGTLRAIVAQNQRVTAALEATRERDERLTTVLECIQAAIEGSAEPQDEQDPDPESLEECIAQPAAREPEGSIYDRIPDDMHDDEDESAGHVH</sequence>
<feature type="compositionally biased region" description="Acidic residues" evidence="1">
    <location>
        <begin position="328"/>
        <end position="340"/>
    </location>
</feature>
<evidence type="ECO:0000313" key="2">
    <source>
        <dbReference type="EMBL" id="MBZ5709665.1"/>
    </source>
</evidence>
<keyword evidence="3" id="KW-1185">Reference proteome</keyword>
<protein>
    <submittedName>
        <fullName evidence="2">Uncharacterized protein</fullName>
    </submittedName>
</protein>
<dbReference type="Proteomes" id="UP001139031">
    <property type="component" value="Unassembled WGS sequence"/>
</dbReference>
<feature type="region of interest" description="Disordered" evidence="1">
    <location>
        <begin position="324"/>
        <end position="375"/>
    </location>
</feature>